<accession>A0ABV9JI24</accession>
<feature type="chain" id="PRO_5045927662" evidence="1">
    <location>
        <begin position="19"/>
        <end position="262"/>
    </location>
</feature>
<sequence length="262" mass="28880">MKLMMILLAGLSSTAVFASQCGLQLQQDLTVSPSQISLQQGPQQLWRMDTQGRLWQQSQPVAVSQPQQQLLQRYQQQLRSQVTASAALMDDSLQLARTVLDQNLQQSTGQGLNRYPQVQTVVQQLEQQLNQIVERKDSSIYVYGSQLAAVDHNLAQDAEQKIQQAMLKISSQMMLTLGQQALQGNGTAAEKMQRFSNGVGQFSNKLKADLKSGSAPLQQRGQQICQQLQQLDQLESQIQQQIPALSGLDLIDGTSAGFKAGL</sequence>
<dbReference type="RefSeq" id="WP_377330968.1">
    <property type="nucleotide sequence ID" value="NZ_JBHSGB010000001.1"/>
</dbReference>
<reference evidence="3" key="1">
    <citation type="journal article" date="2019" name="Int. J. Syst. Evol. Microbiol.">
        <title>The Global Catalogue of Microorganisms (GCM) 10K type strain sequencing project: providing services to taxonomists for standard genome sequencing and annotation.</title>
        <authorList>
            <consortium name="The Broad Institute Genomics Platform"/>
            <consortium name="The Broad Institute Genome Sequencing Center for Infectious Disease"/>
            <person name="Wu L."/>
            <person name="Ma J."/>
        </authorList>
    </citation>
    <scope>NUCLEOTIDE SEQUENCE [LARGE SCALE GENOMIC DNA]</scope>
    <source>
        <strain evidence="3">DT28</strain>
    </source>
</reference>
<evidence type="ECO:0000313" key="3">
    <source>
        <dbReference type="Proteomes" id="UP001595962"/>
    </source>
</evidence>
<keyword evidence="1" id="KW-0732">Signal</keyword>
<protein>
    <submittedName>
        <fullName evidence="2">DUF2884 family protein</fullName>
    </submittedName>
</protein>
<evidence type="ECO:0000313" key="2">
    <source>
        <dbReference type="EMBL" id="MFC4653573.1"/>
    </source>
</evidence>
<name>A0ABV9JI24_9GAMM</name>
<evidence type="ECO:0000256" key="1">
    <source>
        <dbReference type="SAM" id="SignalP"/>
    </source>
</evidence>
<gene>
    <name evidence="2" type="ORF">ACFO3I_00910</name>
</gene>
<keyword evidence="3" id="KW-1185">Reference proteome</keyword>
<dbReference type="Pfam" id="PF11101">
    <property type="entry name" value="DUF2884"/>
    <property type="match status" value="1"/>
</dbReference>
<organism evidence="2 3">
    <name type="scientific">Rheinheimera marina</name>
    <dbReference type="NCBI Taxonomy" id="1774958"/>
    <lineage>
        <taxon>Bacteria</taxon>
        <taxon>Pseudomonadati</taxon>
        <taxon>Pseudomonadota</taxon>
        <taxon>Gammaproteobacteria</taxon>
        <taxon>Chromatiales</taxon>
        <taxon>Chromatiaceae</taxon>
        <taxon>Rheinheimera</taxon>
    </lineage>
</organism>
<comment type="caution">
    <text evidence="2">The sequence shown here is derived from an EMBL/GenBank/DDBJ whole genome shotgun (WGS) entry which is preliminary data.</text>
</comment>
<dbReference type="EMBL" id="JBHSGB010000001">
    <property type="protein sequence ID" value="MFC4653573.1"/>
    <property type="molecule type" value="Genomic_DNA"/>
</dbReference>
<dbReference type="InterPro" id="IPR021307">
    <property type="entry name" value="DUF2884"/>
</dbReference>
<feature type="signal peptide" evidence="1">
    <location>
        <begin position="1"/>
        <end position="18"/>
    </location>
</feature>
<dbReference type="Proteomes" id="UP001595962">
    <property type="component" value="Unassembled WGS sequence"/>
</dbReference>
<proteinExistence type="predicted"/>